<keyword evidence="1" id="KW-1133">Transmembrane helix</keyword>
<feature type="transmembrane region" description="Helical" evidence="1">
    <location>
        <begin position="297"/>
        <end position="315"/>
    </location>
</feature>
<evidence type="ECO:0000313" key="4">
    <source>
        <dbReference type="EMBL" id="RRJ87721.1"/>
    </source>
</evidence>
<dbReference type="InterPro" id="IPR025178">
    <property type="entry name" value="Lnb_N"/>
</dbReference>
<name>A0A3P3VY42_9FLAO</name>
<organism evidence="4 5">
    <name type="scientific">Flavobacterium macacae</name>
    <dbReference type="NCBI Taxonomy" id="2488993"/>
    <lineage>
        <taxon>Bacteria</taxon>
        <taxon>Pseudomonadati</taxon>
        <taxon>Bacteroidota</taxon>
        <taxon>Flavobacteriia</taxon>
        <taxon>Flavobacteriales</taxon>
        <taxon>Flavobacteriaceae</taxon>
        <taxon>Flavobacterium</taxon>
    </lineage>
</organism>
<keyword evidence="1" id="KW-0472">Membrane</keyword>
<keyword evidence="5" id="KW-1185">Reference proteome</keyword>
<reference evidence="4 5" key="1">
    <citation type="submission" date="2018-11" db="EMBL/GenBank/DDBJ databases">
        <title>Flavobacterium sp. nov., YIM 102600 draft genome.</title>
        <authorList>
            <person name="Li G."/>
            <person name="Jiang Y."/>
        </authorList>
    </citation>
    <scope>NUCLEOTIDE SEQUENCE [LARGE SCALE GENOMIC DNA]</scope>
    <source>
        <strain evidence="4 5">YIM 102600</strain>
    </source>
</reference>
<evidence type="ECO:0000259" key="2">
    <source>
        <dbReference type="Pfam" id="PF13387"/>
    </source>
</evidence>
<dbReference type="Pfam" id="PF25221">
    <property type="entry name" value="5TMH_Lnb"/>
    <property type="match status" value="1"/>
</dbReference>
<feature type="transmembrane region" description="Helical" evidence="1">
    <location>
        <begin position="270"/>
        <end position="291"/>
    </location>
</feature>
<evidence type="ECO:0000256" key="1">
    <source>
        <dbReference type="SAM" id="Phobius"/>
    </source>
</evidence>
<feature type="transmembrane region" description="Helical" evidence="1">
    <location>
        <begin position="348"/>
        <end position="366"/>
    </location>
</feature>
<accession>A0A3P3VY42</accession>
<gene>
    <name evidence="4" type="ORF">EG849_15180</name>
</gene>
<dbReference type="Pfam" id="PF13387">
    <property type="entry name" value="Lnb_N"/>
    <property type="match status" value="1"/>
</dbReference>
<feature type="domain" description="Lnb-like transmembrane" evidence="3">
    <location>
        <begin position="265"/>
        <end position="361"/>
    </location>
</feature>
<comment type="caution">
    <text evidence="4">The sequence shown here is derived from an EMBL/GenBank/DDBJ whole genome shotgun (WGS) entry which is preliminary data.</text>
</comment>
<evidence type="ECO:0000313" key="5">
    <source>
        <dbReference type="Proteomes" id="UP000271937"/>
    </source>
</evidence>
<feature type="domain" description="Lnb N-terminal periplasmic" evidence="2">
    <location>
        <begin position="27"/>
        <end position="178"/>
    </location>
</feature>
<dbReference type="InterPro" id="IPR057436">
    <property type="entry name" value="5TMH_Lnb"/>
</dbReference>
<keyword evidence="1" id="KW-0812">Transmembrane</keyword>
<dbReference type="RefSeq" id="WP_125014247.1">
    <property type="nucleotide sequence ID" value="NZ_RQVR01000033.1"/>
</dbReference>
<protein>
    <submittedName>
        <fullName evidence="4">DUF4105 domain-containing protein</fullName>
    </submittedName>
</protein>
<proteinExistence type="predicted"/>
<feature type="transmembrane region" description="Helical" evidence="1">
    <location>
        <begin position="322"/>
        <end position="342"/>
    </location>
</feature>
<dbReference type="OrthoDB" id="319167at2"/>
<sequence>MSRLKLLIVLFLITFFNGFAQNGILSDEAKVSILTIGTASESHTLYGHTGLRVQDQQRGIDVVYNFGYFDFDTPFFLAKFVKGDLQYFVATNQYPDFEYNYRQENRSIFEQTLNLTKTQKQQLFDRLNQTLFSEERFYTYKFIDRNCTTMVIDKVNEVLGSKVIASKKPVEKTYREILNPYLSINFFQKLGVNIIFGPKTDKKAEVLFLPLELMEALKSTKIDGQPLVSETKTVFEAKPLENTFSIWNNIYFFSALVLLVLVLKKKGIYIAYFSIMGLLGVFLSGVGFYSFHEEVAWNYNILLFNPTLLIFLYFLKTKNRKWISNLALFNLLCIVVYMVIIINKAQLLLFLPMLITSTVLLSKFAINNRKVR</sequence>
<dbReference type="EMBL" id="RQVR01000033">
    <property type="protein sequence ID" value="RRJ87721.1"/>
    <property type="molecule type" value="Genomic_DNA"/>
</dbReference>
<dbReference type="Proteomes" id="UP000271937">
    <property type="component" value="Unassembled WGS sequence"/>
</dbReference>
<feature type="transmembrane region" description="Helical" evidence="1">
    <location>
        <begin position="246"/>
        <end position="263"/>
    </location>
</feature>
<evidence type="ECO:0000259" key="3">
    <source>
        <dbReference type="Pfam" id="PF25221"/>
    </source>
</evidence>
<dbReference type="AlphaFoldDB" id="A0A3P3VY42"/>